<reference evidence="1" key="1">
    <citation type="submission" date="2020-10" db="EMBL/GenBank/DDBJ databases">
        <authorList>
            <person name="Castelo-Branco R."/>
            <person name="Eusebio N."/>
            <person name="Adriana R."/>
            <person name="Vieira A."/>
            <person name="Brugerolle De Fraissinette N."/>
            <person name="Rezende De Castro R."/>
            <person name="Schneider M.P."/>
            <person name="Vasconcelos V."/>
            <person name="Leao P.N."/>
        </authorList>
    </citation>
    <scope>NUCLEOTIDE SEQUENCE</scope>
    <source>
        <strain evidence="1">LEGE 11479</strain>
    </source>
</reference>
<name>A0A929FBF0_LEPEC</name>
<dbReference type="InterPro" id="IPR021801">
    <property type="entry name" value="DUF3370"/>
</dbReference>
<protein>
    <submittedName>
        <fullName evidence="1">DUF3370 domain-containing protein</fullName>
    </submittedName>
</protein>
<gene>
    <name evidence="1" type="ORF">IQ260_29015</name>
</gene>
<dbReference type="RefSeq" id="WP_193996538.1">
    <property type="nucleotide sequence ID" value="NZ_JADEXP010000500.1"/>
</dbReference>
<evidence type="ECO:0000313" key="2">
    <source>
        <dbReference type="Proteomes" id="UP000615026"/>
    </source>
</evidence>
<evidence type="ECO:0000313" key="1">
    <source>
        <dbReference type="EMBL" id="MBE9070686.1"/>
    </source>
</evidence>
<sequence>IQGHRQASLPSQLVVAPGASTLLMNAPIPVAELDPPINGCSTLLQLDSSGPVYVASLAESANVDGNGSETAPTLAQWETLLQNSGVAGPRDRIPTPITDNPEQIIYGRVAGVAQGSSWTATVTDGDDGDTADADKLTIPASGEAISYGISTLYGGQLGTEQNQSAQMLVRYDDTAYQAHGNYGVEYDLTFPLYNPTDTPQTITLALETPIKEDRLSTAGLQFFEPLPTQTFFRGPVQIKYRDDRGLPRIRNIHLVQRRGQQGDPLATVTLAPQENRRVEIILRYPPDSTPPQVITIQTD</sequence>
<proteinExistence type="predicted"/>
<dbReference type="Pfam" id="PF11850">
    <property type="entry name" value="DUF3370"/>
    <property type="match status" value="1"/>
</dbReference>
<dbReference type="EMBL" id="JADEXP010000500">
    <property type="protein sequence ID" value="MBE9070686.1"/>
    <property type="molecule type" value="Genomic_DNA"/>
</dbReference>
<dbReference type="AlphaFoldDB" id="A0A929FBF0"/>
<dbReference type="Proteomes" id="UP000615026">
    <property type="component" value="Unassembled WGS sequence"/>
</dbReference>
<accession>A0A929FBF0</accession>
<keyword evidence="2" id="KW-1185">Reference proteome</keyword>
<feature type="non-terminal residue" evidence="1">
    <location>
        <position position="1"/>
    </location>
</feature>
<comment type="caution">
    <text evidence="1">The sequence shown here is derived from an EMBL/GenBank/DDBJ whole genome shotgun (WGS) entry which is preliminary data.</text>
</comment>
<organism evidence="1 2">
    <name type="scientific">Leptolyngbya cf. ectocarpi LEGE 11479</name>
    <dbReference type="NCBI Taxonomy" id="1828722"/>
    <lineage>
        <taxon>Bacteria</taxon>
        <taxon>Bacillati</taxon>
        <taxon>Cyanobacteriota</taxon>
        <taxon>Cyanophyceae</taxon>
        <taxon>Leptolyngbyales</taxon>
        <taxon>Leptolyngbyaceae</taxon>
        <taxon>Leptolyngbya group</taxon>
        <taxon>Leptolyngbya</taxon>
    </lineage>
</organism>